<dbReference type="InterPro" id="IPR008672">
    <property type="entry name" value="Mad1"/>
</dbReference>
<dbReference type="PANTHER" id="PTHR23168">
    <property type="entry name" value="MITOTIC SPINDLE ASSEMBLY CHECKPOINT PROTEIN MAD1 MITOTIC ARREST DEFICIENT-LIKE PROTEIN 1"/>
    <property type="match status" value="1"/>
</dbReference>
<evidence type="ECO:0000256" key="7">
    <source>
        <dbReference type="ARBA" id="ARBA00023306"/>
    </source>
</evidence>
<dbReference type="Gene3D" id="3.30.457.60">
    <property type="match status" value="1"/>
</dbReference>
<dbReference type="STRING" id="1890683.A0A427YML7"/>
<dbReference type="OrthoDB" id="331602at2759"/>
<dbReference type="AlphaFoldDB" id="A0A427YML7"/>
<feature type="region of interest" description="Disordered" evidence="8">
    <location>
        <begin position="145"/>
        <end position="172"/>
    </location>
</feature>
<keyword evidence="10" id="KW-1185">Reference proteome</keyword>
<name>A0A427YML7_9TREE</name>
<protein>
    <recommendedName>
        <fullName evidence="3">Spindle assembly checkpoint component MAD1</fullName>
    </recommendedName>
</protein>
<feature type="region of interest" description="Disordered" evidence="8">
    <location>
        <begin position="211"/>
        <end position="233"/>
    </location>
</feature>
<feature type="compositionally biased region" description="Polar residues" evidence="8">
    <location>
        <begin position="145"/>
        <end position="160"/>
    </location>
</feature>
<evidence type="ECO:0000256" key="6">
    <source>
        <dbReference type="ARBA" id="ARBA00023242"/>
    </source>
</evidence>
<dbReference type="EMBL" id="RSCD01000006">
    <property type="protein sequence ID" value="RSH92335.1"/>
    <property type="molecule type" value="Genomic_DNA"/>
</dbReference>
<feature type="region of interest" description="Disordered" evidence="8">
    <location>
        <begin position="373"/>
        <end position="392"/>
    </location>
</feature>
<keyword evidence="4" id="KW-0132">Cell division</keyword>
<evidence type="ECO:0000256" key="8">
    <source>
        <dbReference type="SAM" id="MobiDB-lite"/>
    </source>
</evidence>
<dbReference type="GO" id="GO:0005635">
    <property type="term" value="C:nuclear envelope"/>
    <property type="evidence" value="ECO:0007669"/>
    <property type="project" value="TreeGrafter"/>
</dbReference>
<evidence type="ECO:0000256" key="2">
    <source>
        <dbReference type="ARBA" id="ARBA00008029"/>
    </source>
</evidence>
<keyword evidence="6" id="KW-0539">Nucleus</keyword>
<comment type="caution">
    <text evidence="9">The sequence shown here is derived from an EMBL/GenBank/DDBJ whole genome shotgun (WGS) entry which is preliminary data.</text>
</comment>
<dbReference type="GO" id="GO:0007094">
    <property type="term" value="P:mitotic spindle assembly checkpoint signaling"/>
    <property type="evidence" value="ECO:0007669"/>
    <property type="project" value="InterPro"/>
</dbReference>
<evidence type="ECO:0000256" key="4">
    <source>
        <dbReference type="ARBA" id="ARBA00022618"/>
    </source>
</evidence>
<comment type="similarity">
    <text evidence="2">Belongs to the MAD1 family.</text>
</comment>
<dbReference type="Gene3D" id="6.10.250.90">
    <property type="match status" value="1"/>
</dbReference>
<dbReference type="GO" id="GO:0072686">
    <property type="term" value="C:mitotic spindle"/>
    <property type="evidence" value="ECO:0007669"/>
    <property type="project" value="TreeGrafter"/>
</dbReference>
<feature type="region of interest" description="Disordered" evidence="8">
    <location>
        <begin position="1"/>
        <end position="73"/>
    </location>
</feature>
<reference evidence="9 10" key="1">
    <citation type="submission" date="2018-11" db="EMBL/GenBank/DDBJ databases">
        <title>Genome sequence of Saitozyma podzolica DSM 27192.</title>
        <authorList>
            <person name="Aliyu H."/>
            <person name="Gorte O."/>
            <person name="Ochsenreither K."/>
        </authorList>
    </citation>
    <scope>NUCLEOTIDE SEQUENCE [LARGE SCALE GENOMIC DNA]</scope>
    <source>
        <strain evidence="9 10">DSM 27192</strain>
    </source>
</reference>
<keyword evidence="7" id="KW-0131">Cell cycle</keyword>
<dbReference type="GO" id="GO:0051315">
    <property type="term" value="P:attachment of mitotic spindle microtubules to kinetochore"/>
    <property type="evidence" value="ECO:0007669"/>
    <property type="project" value="TreeGrafter"/>
</dbReference>
<dbReference type="GO" id="GO:0000776">
    <property type="term" value="C:kinetochore"/>
    <property type="evidence" value="ECO:0007669"/>
    <property type="project" value="TreeGrafter"/>
</dbReference>
<proteinExistence type="inferred from homology"/>
<sequence>MDRRRPLSMSSRSPLDSVFSPVQRDAHVPSTPISSSSIPVPTSGLSSSYLGKRGASTAGPDSASHKRALSSVTALQSQLLAAERREAEANDRIEDMRVEMERLKSERRVLHDGETLERETGEAREREWANERLRLSTQLRELRSQNSTLSDSLQKMQSDHAQLAGQHASLTQHSSAELSLLASRIREIENERDALRGWERRAKGLSIELEEERRRAAEGRQREAESAEDRRAEDALRKEFRRQGQQFTGYQSRIAQLEAENSELRSKRKEAEGADRARQNVEWTLKEEIKTLQAQLERSRKDMDSLTQSFPATPTSDDHATLQSRLAAMSALHAEATTELASKDAEIRGLQSRLSEQSASALALSRELSQRNNELEREVRWSKEGRASAERREKLLQKELDATREAGPSMPGGASFGDQSARVKQLEGLVETYRAELEEIQRDSREVEDRLTKKAGLVPQSALDEAQGEISKLKAGEWSPGPNIDIEALDSTIAQLTSANTTLDAEVNDLMRRVASGEYNPATERCIELRSNPASKVHAVRTKQLEDLRTENGALLQRLKSVDKTPVSPGAENTGLVPRESFERLSREKEDLERAHAKRLLRLKEIFGMKSKEFLEAVYSLLGWRIKFDESGADIRLTSMYAPKGKMGLTLKFASQEGHFGTMQMTGAMAKGLEEARHFWITERQSVPGFLAQVTTEMFEKTTIGRAAGYVGLD</sequence>
<feature type="compositionally biased region" description="Polar residues" evidence="8">
    <location>
        <begin position="305"/>
        <end position="315"/>
    </location>
</feature>
<keyword evidence="5" id="KW-0498">Mitosis</keyword>
<evidence type="ECO:0000313" key="10">
    <source>
        <dbReference type="Proteomes" id="UP000279259"/>
    </source>
</evidence>
<dbReference type="Proteomes" id="UP000279259">
    <property type="component" value="Unassembled WGS sequence"/>
</dbReference>
<organism evidence="9 10">
    <name type="scientific">Saitozyma podzolica</name>
    <dbReference type="NCBI Taxonomy" id="1890683"/>
    <lineage>
        <taxon>Eukaryota</taxon>
        <taxon>Fungi</taxon>
        <taxon>Dikarya</taxon>
        <taxon>Basidiomycota</taxon>
        <taxon>Agaricomycotina</taxon>
        <taxon>Tremellomycetes</taxon>
        <taxon>Tremellales</taxon>
        <taxon>Trimorphomycetaceae</taxon>
        <taxon>Saitozyma</taxon>
    </lineage>
</organism>
<evidence type="ECO:0000313" key="9">
    <source>
        <dbReference type="EMBL" id="RSH92335.1"/>
    </source>
</evidence>
<dbReference type="Pfam" id="PF05557">
    <property type="entry name" value="MAD"/>
    <property type="match status" value="1"/>
</dbReference>
<dbReference type="GO" id="GO:0051301">
    <property type="term" value="P:cell division"/>
    <property type="evidence" value="ECO:0007669"/>
    <property type="project" value="UniProtKB-KW"/>
</dbReference>
<feature type="compositionally biased region" description="Low complexity" evidence="8">
    <location>
        <begin position="7"/>
        <end position="17"/>
    </location>
</feature>
<evidence type="ECO:0000256" key="1">
    <source>
        <dbReference type="ARBA" id="ARBA00004123"/>
    </source>
</evidence>
<evidence type="ECO:0000256" key="3">
    <source>
        <dbReference type="ARBA" id="ARBA00022019"/>
    </source>
</evidence>
<accession>A0A427YML7</accession>
<evidence type="ECO:0000256" key="5">
    <source>
        <dbReference type="ARBA" id="ARBA00022776"/>
    </source>
</evidence>
<feature type="region of interest" description="Disordered" evidence="8">
    <location>
        <begin position="298"/>
        <end position="318"/>
    </location>
</feature>
<comment type="subcellular location">
    <subcellularLocation>
        <location evidence="1">Nucleus</location>
    </subcellularLocation>
</comment>
<feature type="compositionally biased region" description="Low complexity" evidence="8">
    <location>
        <begin position="28"/>
        <end position="48"/>
    </location>
</feature>
<dbReference type="PANTHER" id="PTHR23168:SF0">
    <property type="entry name" value="MITOTIC SPINDLE ASSEMBLY CHECKPOINT PROTEIN MAD1"/>
    <property type="match status" value="1"/>
</dbReference>
<gene>
    <name evidence="9" type="primary">MAD1</name>
    <name evidence="9" type="ORF">EHS25_008750</name>
</gene>
<dbReference type="SUPFAM" id="SSF75704">
    <property type="entry name" value="Mitotic arrest deficient-like 1, Mad1"/>
    <property type="match status" value="1"/>
</dbReference>